<keyword evidence="2" id="KW-1185">Reference proteome</keyword>
<name>W9R542_9ROSA</name>
<reference evidence="2" key="1">
    <citation type="submission" date="2013-01" db="EMBL/GenBank/DDBJ databases">
        <title>Draft Genome Sequence of a Mulberry Tree, Morus notabilis C.K. Schneid.</title>
        <authorList>
            <person name="He N."/>
            <person name="Zhao S."/>
        </authorList>
    </citation>
    <scope>NUCLEOTIDE SEQUENCE</scope>
</reference>
<organism evidence="1 2">
    <name type="scientific">Morus notabilis</name>
    <dbReference type="NCBI Taxonomy" id="981085"/>
    <lineage>
        <taxon>Eukaryota</taxon>
        <taxon>Viridiplantae</taxon>
        <taxon>Streptophyta</taxon>
        <taxon>Embryophyta</taxon>
        <taxon>Tracheophyta</taxon>
        <taxon>Spermatophyta</taxon>
        <taxon>Magnoliopsida</taxon>
        <taxon>eudicotyledons</taxon>
        <taxon>Gunneridae</taxon>
        <taxon>Pentapetalae</taxon>
        <taxon>rosids</taxon>
        <taxon>fabids</taxon>
        <taxon>Rosales</taxon>
        <taxon>Moraceae</taxon>
        <taxon>Moreae</taxon>
        <taxon>Morus</taxon>
    </lineage>
</organism>
<proteinExistence type="predicted"/>
<evidence type="ECO:0000313" key="1">
    <source>
        <dbReference type="EMBL" id="EXB56844.1"/>
    </source>
</evidence>
<dbReference type="EMBL" id="KE344316">
    <property type="protein sequence ID" value="EXB56844.1"/>
    <property type="molecule type" value="Genomic_DNA"/>
</dbReference>
<gene>
    <name evidence="1" type="ORF">L484_003598</name>
</gene>
<dbReference type="Proteomes" id="UP000030645">
    <property type="component" value="Unassembled WGS sequence"/>
</dbReference>
<dbReference type="AlphaFoldDB" id="W9R542"/>
<sequence>MFLGSPLILAAHWQIPATVDDAFRCLPEEAYEKGLNEGSRLVYDSPPSSSCDVLSEPPIVQSVHAESWHMGDHEGAMSLHKSRYLVDSIDLRDRYCGGLTTRRLNYVLSVRV</sequence>
<accession>W9R542</accession>
<evidence type="ECO:0000313" key="2">
    <source>
        <dbReference type="Proteomes" id="UP000030645"/>
    </source>
</evidence>
<protein>
    <submittedName>
        <fullName evidence="1">Uncharacterized protein</fullName>
    </submittedName>
</protein>